<evidence type="ECO:0000256" key="2">
    <source>
        <dbReference type="ARBA" id="ARBA00022679"/>
    </source>
</evidence>
<evidence type="ECO:0000256" key="3">
    <source>
        <dbReference type="ARBA" id="ARBA00022741"/>
    </source>
</evidence>
<evidence type="ECO:0000256" key="1">
    <source>
        <dbReference type="ARBA" id="ARBA00010688"/>
    </source>
</evidence>
<name>A0AAU2W1A1_9ACTN</name>
<keyword evidence="5" id="KW-0067">ATP-binding</keyword>
<evidence type="ECO:0000256" key="6">
    <source>
        <dbReference type="SAM" id="MobiDB-lite"/>
    </source>
</evidence>
<evidence type="ECO:0000256" key="4">
    <source>
        <dbReference type="ARBA" id="ARBA00022777"/>
    </source>
</evidence>
<reference evidence="8" key="1">
    <citation type="submission" date="2022-10" db="EMBL/GenBank/DDBJ databases">
        <title>The complete genomes of actinobacterial strains from the NBC collection.</title>
        <authorList>
            <person name="Joergensen T.S."/>
            <person name="Alvarez Arevalo M."/>
            <person name="Sterndorff E.B."/>
            <person name="Faurdal D."/>
            <person name="Vuksanovic O."/>
            <person name="Mourched A.-S."/>
            <person name="Charusanti P."/>
            <person name="Shaw S."/>
            <person name="Blin K."/>
            <person name="Weber T."/>
        </authorList>
    </citation>
    <scope>NUCLEOTIDE SEQUENCE</scope>
    <source>
        <strain evidence="8">NBC_00008</strain>
    </source>
</reference>
<dbReference type="EMBL" id="CP108313">
    <property type="protein sequence ID" value="WTW73522.1"/>
    <property type="molecule type" value="Genomic_DNA"/>
</dbReference>
<dbReference type="CDD" id="cd01167">
    <property type="entry name" value="bac_FRK"/>
    <property type="match status" value="1"/>
</dbReference>
<dbReference type="InterPro" id="IPR050306">
    <property type="entry name" value="PfkB_Carbo_kinase"/>
</dbReference>
<evidence type="ECO:0000256" key="5">
    <source>
        <dbReference type="ARBA" id="ARBA00022840"/>
    </source>
</evidence>
<dbReference type="GO" id="GO:0005524">
    <property type="term" value="F:ATP binding"/>
    <property type="evidence" value="ECO:0007669"/>
    <property type="project" value="UniProtKB-KW"/>
</dbReference>
<dbReference type="PROSITE" id="PS00583">
    <property type="entry name" value="PFKB_KINASES_1"/>
    <property type="match status" value="1"/>
</dbReference>
<dbReference type="PANTHER" id="PTHR43085:SF1">
    <property type="entry name" value="PSEUDOURIDINE KINASE-RELATED"/>
    <property type="match status" value="1"/>
</dbReference>
<dbReference type="InterPro" id="IPR029056">
    <property type="entry name" value="Ribokinase-like"/>
</dbReference>
<dbReference type="AlphaFoldDB" id="A0AAU2W1A1"/>
<evidence type="ECO:0000313" key="8">
    <source>
        <dbReference type="EMBL" id="WTW73522.1"/>
    </source>
</evidence>
<keyword evidence="2" id="KW-0808">Transferase</keyword>
<dbReference type="PANTHER" id="PTHR43085">
    <property type="entry name" value="HEXOKINASE FAMILY MEMBER"/>
    <property type="match status" value="1"/>
</dbReference>
<dbReference type="PROSITE" id="PS00584">
    <property type="entry name" value="PFKB_KINASES_2"/>
    <property type="match status" value="1"/>
</dbReference>
<feature type="region of interest" description="Disordered" evidence="6">
    <location>
        <begin position="294"/>
        <end position="319"/>
    </location>
</feature>
<gene>
    <name evidence="8" type="ORF">OG398_37440</name>
</gene>
<dbReference type="GO" id="GO:0016301">
    <property type="term" value="F:kinase activity"/>
    <property type="evidence" value="ECO:0007669"/>
    <property type="project" value="UniProtKB-KW"/>
</dbReference>
<dbReference type="InterPro" id="IPR002173">
    <property type="entry name" value="Carboh/pur_kinase_PfkB_CS"/>
</dbReference>
<accession>A0AAU2W1A1</accession>
<organism evidence="8">
    <name type="scientific">Streptomyces sp. NBC_00008</name>
    <dbReference type="NCBI Taxonomy" id="2903610"/>
    <lineage>
        <taxon>Bacteria</taxon>
        <taxon>Bacillati</taxon>
        <taxon>Actinomycetota</taxon>
        <taxon>Actinomycetes</taxon>
        <taxon>Kitasatosporales</taxon>
        <taxon>Streptomycetaceae</taxon>
        <taxon>Streptomyces</taxon>
    </lineage>
</organism>
<comment type="similarity">
    <text evidence="1">Belongs to the carbohydrate kinase PfkB family.</text>
</comment>
<protein>
    <submittedName>
        <fullName evidence="8">Carbohydrate kinase</fullName>
    </submittedName>
</protein>
<proteinExistence type="inferred from homology"/>
<dbReference type="SUPFAM" id="SSF53613">
    <property type="entry name" value="Ribokinase-like"/>
    <property type="match status" value="1"/>
</dbReference>
<keyword evidence="3" id="KW-0547">Nucleotide-binding</keyword>
<sequence length="319" mass="33322">MNTDSRVVVIGESLVDLVWRPSADLVRPVPGGSPANVATGLRRLGRPVTLVTCWGDDPPGKLVARHLMESGLDIVRAPGTSGRTTVALAYINEDSGSATYEFVPHWDPVDLPTGDGVALLHTGSLAAVVAPGAGKVLEVCERLHGRPDCAVSVDLNVRPAMQPDRVAYRATVERLARVTDIVKASDEDLHWLWPGRDPGDSARALLSLGPRLIVLTRGSRGATAYTGTHTGEVSVAAPRVQVVDTIGAGDAFQSALLDGLLVRGADTTLSVRLPDTPGELRALLTRSVTAGALATTRPGAQPPGTDELSAALKATAREG</sequence>
<feature type="domain" description="Carbohydrate kinase PfkB" evidence="7">
    <location>
        <begin position="6"/>
        <end position="303"/>
    </location>
</feature>
<keyword evidence="4 8" id="KW-0418">Kinase</keyword>
<dbReference type="Pfam" id="PF00294">
    <property type="entry name" value="PfkB"/>
    <property type="match status" value="1"/>
</dbReference>
<dbReference type="InterPro" id="IPR011611">
    <property type="entry name" value="PfkB_dom"/>
</dbReference>
<evidence type="ECO:0000259" key="7">
    <source>
        <dbReference type="Pfam" id="PF00294"/>
    </source>
</evidence>
<dbReference type="Gene3D" id="3.40.1190.20">
    <property type="match status" value="1"/>
</dbReference>